<comment type="caution">
    <text evidence="2">The sequence shown here is derived from an EMBL/GenBank/DDBJ whole genome shotgun (WGS) entry which is preliminary data.</text>
</comment>
<evidence type="ECO:0000313" key="3">
    <source>
        <dbReference type="Proteomes" id="UP001652504"/>
    </source>
</evidence>
<name>A0ABT3ADC5_9ALTE</name>
<dbReference type="InterPro" id="IPR036182">
    <property type="entry name" value="PCuAC_sf"/>
</dbReference>
<reference evidence="2 3" key="1">
    <citation type="submission" date="2022-10" db="EMBL/GenBank/DDBJ databases">
        <title>Aestuariibacter sp. AA17 isolated from Montipora capitata coral fragment.</title>
        <authorList>
            <person name="Emsley S.A."/>
            <person name="Pfannmuller K.M."/>
            <person name="Loughran R.M."/>
            <person name="Shlafstein M."/>
            <person name="Papke E."/>
            <person name="Saw J.H."/>
            <person name="Ushijima B."/>
            <person name="Videau P."/>
        </authorList>
    </citation>
    <scope>NUCLEOTIDE SEQUENCE [LARGE SCALE GENOMIC DNA]</scope>
    <source>
        <strain evidence="2 3">AA17</strain>
    </source>
</reference>
<dbReference type="Proteomes" id="UP001652504">
    <property type="component" value="Unassembled WGS sequence"/>
</dbReference>
<keyword evidence="3" id="KW-1185">Reference proteome</keyword>
<dbReference type="PANTHER" id="PTHR36302:SF1">
    <property type="entry name" value="COPPER CHAPERONE PCU(A)C"/>
    <property type="match status" value="1"/>
</dbReference>
<accession>A0ABT3ADC5</accession>
<protein>
    <submittedName>
        <fullName evidence="2">Copper chaperone PCu(A)C</fullName>
    </submittedName>
</protein>
<dbReference type="Gene3D" id="2.60.40.1890">
    <property type="entry name" value="PCu(A)C copper chaperone"/>
    <property type="match status" value="1"/>
</dbReference>
<sequence length="149" mass="16397">MRSLWLGLSLFSSSLFAAPEIVDPKIRILPPGTPNTAVYFTLKNDSDNALVITEVQGDFAKKFEIHNHIMKDGMMRMTKQASVEVPAKSSVTFAPGGLHVMVFGLQQPLTRLDPVTFQLITDKGEEINVVALPVSPAEEASSHSHHYHD</sequence>
<keyword evidence="1" id="KW-0732">Signal</keyword>
<dbReference type="SUPFAM" id="SSF110087">
    <property type="entry name" value="DR1885-like metal-binding protein"/>
    <property type="match status" value="1"/>
</dbReference>
<dbReference type="PANTHER" id="PTHR36302">
    <property type="entry name" value="BLR7088 PROTEIN"/>
    <property type="match status" value="1"/>
</dbReference>
<feature type="chain" id="PRO_5047411620" evidence="1">
    <location>
        <begin position="18"/>
        <end position="149"/>
    </location>
</feature>
<dbReference type="Pfam" id="PF04314">
    <property type="entry name" value="PCuAC"/>
    <property type="match status" value="1"/>
</dbReference>
<dbReference type="RefSeq" id="WP_263713930.1">
    <property type="nucleotide sequence ID" value="NZ_JAOWKX010000014.1"/>
</dbReference>
<dbReference type="EMBL" id="JAOWKX010000014">
    <property type="protein sequence ID" value="MCV2886640.1"/>
    <property type="molecule type" value="Genomic_DNA"/>
</dbReference>
<gene>
    <name evidence="2" type="ORF">OE749_18245</name>
</gene>
<dbReference type="InterPro" id="IPR007410">
    <property type="entry name" value="LpqE-like"/>
</dbReference>
<proteinExistence type="predicted"/>
<organism evidence="2 3">
    <name type="scientific">Fluctibacter corallii</name>
    <dbReference type="NCBI Taxonomy" id="2984329"/>
    <lineage>
        <taxon>Bacteria</taxon>
        <taxon>Pseudomonadati</taxon>
        <taxon>Pseudomonadota</taxon>
        <taxon>Gammaproteobacteria</taxon>
        <taxon>Alteromonadales</taxon>
        <taxon>Alteromonadaceae</taxon>
        <taxon>Fluctibacter</taxon>
    </lineage>
</organism>
<feature type="signal peptide" evidence="1">
    <location>
        <begin position="1"/>
        <end position="17"/>
    </location>
</feature>
<dbReference type="InterPro" id="IPR058248">
    <property type="entry name" value="Lxx211020-like"/>
</dbReference>
<evidence type="ECO:0000256" key="1">
    <source>
        <dbReference type="SAM" id="SignalP"/>
    </source>
</evidence>
<evidence type="ECO:0000313" key="2">
    <source>
        <dbReference type="EMBL" id="MCV2886640.1"/>
    </source>
</evidence>